<dbReference type="Pfam" id="PF01128">
    <property type="entry name" value="IspD"/>
    <property type="match status" value="1"/>
</dbReference>
<dbReference type="Proteomes" id="UP000824202">
    <property type="component" value="Unassembled WGS sequence"/>
</dbReference>
<proteinExistence type="predicted"/>
<evidence type="ECO:0000313" key="4">
    <source>
        <dbReference type="Proteomes" id="UP000824202"/>
    </source>
</evidence>
<gene>
    <name evidence="3" type="ORF">H9863_06070</name>
</gene>
<dbReference type="PIRSF" id="PIRSF036586">
    <property type="entry name" value="CDP-ribitol_syn"/>
    <property type="match status" value="1"/>
</dbReference>
<evidence type="ECO:0000313" key="3">
    <source>
        <dbReference type="EMBL" id="HIX03666.1"/>
    </source>
</evidence>
<dbReference type="Gene3D" id="3.90.550.10">
    <property type="entry name" value="Spore Coat Polysaccharide Biosynthesis Protein SpsA, Chain A"/>
    <property type="match status" value="1"/>
</dbReference>
<dbReference type="CDD" id="cd05233">
    <property type="entry name" value="SDR_c"/>
    <property type="match status" value="1"/>
</dbReference>
<reference evidence="3" key="1">
    <citation type="journal article" date="2021" name="PeerJ">
        <title>Extensive microbial diversity within the chicken gut microbiome revealed by metagenomics and culture.</title>
        <authorList>
            <person name="Gilroy R."/>
            <person name="Ravi A."/>
            <person name="Getino M."/>
            <person name="Pursley I."/>
            <person name="Horton D.L."/>
            <person name="Alikhan N.F."/>
            <person name="Baker D."/>
            <person name="Gharbi K."/>
            <person name="Hall N."/>
            <person name="Watson M."/>
            <person name="Adriaenssens E.M."/>
            <person name="Foster-Nyarko E."/>
            <person name="Jarju S."/>
            <person name="Secka A."/>
            <person name="Antonio M."/>
            <person name="Oren A."/>
            <person name="Chaudhuri R.R."/>
            <person name="La Ragione R."/>
            <person name="Hildebrand F."/>
            <person name="Pallen M.J."/>
        </authorList>
    </citation>
    <scope>NUCLEOTIDE SEQUENCE</scope>
    <source>
        <strain evidence="3">23274</strain>
    </source>
</reference>
<evidence type="ECO:0000256" key="2">
    <source>
        <dbReference type="ARBA" id="ARBA00022695"/>
    </source>
</evidence>
<dbReference type="Gene3D" id="3.40.50.720">
    <property type="entry name" value="NAD(P)-binding Rossmann-like Domain"/>
    <property type="match status" value="1"/>
</dbReference>
<keyword evidence="1" id="KW-0808">Transferase</keyword>
<dbReference type="SUPFAM" id="SSF53448">
    <property type="entry name" value="Nucleotide-diphospho-sugar transferases"/>
    <property type="match status" value="1"/>
</dbReference>
<dbReference type="Pfam" id="PF00106">
    <property type="entry name" value="adh_short"/>
    <property type="match status" value="1"/>
</dbReference>
<dbReference type="PRINTS" id="PR00081">
    <property type="entry name" value="GDHRDH"/>
</dbReference>
<dbReference type="InterPro" id="IPR012115">
    <property type="entry name" value="CDP-ribitol_syn"/>
</dbReference>
<dbReference type="PROSITE" id="PS00061">
    <property type="entry name" value="ADH_SHORT"/>
    <property type="match status" value="1"/>
</dbReference>
<name>A0A9D1V044_9BACT</name>
<dbReference type="EMBL" id="DXFT01000115">
    <property type="protein sequence ID" value="HIX03666.1"/>
    <property type="molecule type" value="Genomic_DNA"/>
</dbReference>
<dbReference type="CDD" id="cd02516">
    <property type="entry name" value="CDP-ME_synthetase"/>
    <property type="match status" value="1"/>
</dbReference>
<keyword evidence="2 3" id="KW-0548">Nucleotidyltransferase</keyword>
<dbReference type="InterPro" id="IPR020904">
    <property type="entry name" value="Sc_DH/Rdtase_CS"/>
</dbReference>
<organism evidence="3 4">
    <name type="scientific">Candidatus Odoribacter faecigallinarum</name>
    <dbReference type="NCBI Taxonomy" id="2838706"/>
    <lineage>
        <taxon>Bacteria</taxon>
        <taxon>Pseudomonadati</taxon>
        <taxon>Bacteroidota</taxon>
        <taxon>Bacteroidia</taxon>
        <taxon>Bacteroidales</taxon>
        <taxon>Odoribacteraceae</taxon>
        <taxon>Odoribacter</taxon>
    </lineage>
</organism>
<dbReference type="PANTHER" id="PTHR32125:SF4">
    <property type="entry name" value="2-C-METHYL-D-ERYTHRITOL 4-PHOSPHATE CYTIDYLYLTRANSFERASE, CHLOROPLASTIC"/>
    <property type="match status" value="1"/>
</dbReference>
<dbReference type="AlphaFoldDB" id="A0A9D1V044"/>
<accession>A0A9D1V044</accession>
<reference evidence="3" key="2">
    <citation type="submission" date="2021-04" db="EMBL/GenBank/DDBJ databases">
        <authorList>
            <person name="Gilroy R."/>
        </authorList>
    </citation>
    <scope>NUCLEOTIDE SEQUENCE</scope>
    <source>
        <strain evidence="3">23274</strain>
    </source>
</reference>
<dbReference type="InterPro" id="IPR036291">
    <property type="entry name" value="NAD(P)-bd_dom_sf"/>
</dbReference>
<comment type="caution">
    <text evidence="3">The sequence shown here is derived from an EMBL/GenBank/DDBJ whole genome shotgun (WGS) entry which is preliminary data.</text>
</comment>
<dbReference type="InterPro" id="IPR002347">
    <property type="entry name" value="SDR_fam"/>
</dbReference>
<dbReference type="PANTHER" id="PTHR32125">
    <property type="entry name" value="2-C-METHYL-D-ERYTHRITOL 4-PHOSPHATE CYTIDYLYLTRANSFERASE, CHLOROPLASTIC"/>
    <property type="match status" value="1"/>
</dbReference>
<protein>
    <submittedName>
        <fullName evidence="3">Bifunctional cytidylyltransferase/SDR family oxidoreductase</fullName>
    </submittedName>
</protein>
<sequence length="453" mass="50561">MNVAVILAGGVGSRLDSSHPKQFFKVAGKTVIEHTIDVFEGNGLIDEIAVVMNPAYMATMEEIVLKNGWRKVKKLLKGGSERYFSSLAAIEAYAGRRGVNLIFHDAVRPLINNRVIEETVRALEHWNAVDVAVPAVDTIISTEGDFVDTIPDRSRLKRGQTPQGFKLETIREAYRLALQDPGFRSTDDCGVVLKYLPEERIYVVKGEESNMKLTYKEDSYLLDKLFQLRSFSLQEQEDSFEELRGKVLVVFGGSYGIGAEVAALAKGQGAKVYCFSRSLNGVDIASLEEVKRSLQSVAEEEGCIDYVVNTAAVMVREPLNSMSYEDICRMVEVNYLGMVHVAMASFPYLKESEGKLLFYTSSSYTRGRAFYSLYSSTKAAVVNFVQAIAQEWEPWGIQVNCINPERTKTPMRVKNFGIENEATLLTAREVAEKSLKTLLADFTGQVIDVKLNR</sequence>
<evidence type="ECO:0000256" key="1">
    <source>
        <dbReference type="ARBA" id="ARBA00022679"/>
    </source>
</evidence>
<dbReference type="GO" id="GO:0050518">
    <property type="term" value="F:2-C-methyl-D-erythritol 4-phosphate cytidylyltransferase activity"/>
    <property type="evidence" value="ECO:0007669"/>
    <property type="project" value="TreeGrafter"/>
</dbReference>
<dbReference type="InterPro" id="IPR029044">
    <property type="entry name" value="Nucleotide-diphossugar_trans"/>
</dbReference>
<dbReference type="InterPro" id="IPR050088">
    <property type="entry name" value="IspD/TarI_cytidylyltransf_bact"/>
</dbReference>
<dbReference type="SUPFAM" id="SSF51735">
    <property type="entry name" value="NAD(P)-binding Rossmann-fold domains"/>
    <property type="match status" value="1"/>
</dbReference>
<dbReference type="InterPro" id="IPR034683">
    <property type="entry name" value="IspD/TarI"/>
</dbReference>